<dbReference type="InterPro" id="IPR027417">
    <property type="entry name" value="P-loop_NTPase"/>
</dbReference>
<dbReference type="Gene3D" id="3.40.50.1820">
    <property type="entry name" value="alpha/beta hydrolase"/>
    <property type="match status" value="1"/>
</dbReference>
<gene>
    <name evidence="2" type="ORF">Fcan01_22792</name>
</gene>
<evidence type="ECO:0000259" key="1">
    <source>
        <dbReference type="Pfam" id="PF01764"/>
    </source>
</evidence>
<dbReference type="Gene3D" id="3.40.50.300">
    <property type="entry name" value="P-loop containing nucleotide triphosphate hydrolases"/>
    <property type="match status" value="1"/>
</dbReference>
<organism evidence="2 3">
    <name type="scientific">Folsomia candida</name>
    <name type="common">Springtail</name>
    <dbReference type="NCBI Taxonomy" id="158441"/>
    <lineage>
        <taxon>Eukaryota</taxon>
        <taxon>Metazoa</taxon>
        <taxon>Ecdysozoa</taxon>
        <taxon>Arthropoda</taxon>
        <taxon>Hexapoda</taxon>
        <taxon>Collembola</taxon>
        <taxon>Entomobryomorpha</taxon>
        <taxon>Isotomoidea</taxon>
        <taxon>Isotomidae</taxon>
        <taxon>Proisotominae</taxon>
        <taxon>Folsomia</taxon>
    </lineage>
</organism>
<evidence type="ECO:0000313" key="3">
    <source>
        <dbReference type="Proteomes" id="UP000198287"/>
    </source>
</evidence>
<proteinExistence type="predicted"/>
<dbReference type="InterPro" id="IPR002921">
    <property type="entry name" value="Fungal_lipase-type"/>
</dbReference>
<evidence type="ECO:0000313" key="2">
    <source>
        <dbReference type="EMBL" id="OXA42364.1"/>
    </source>
</evidence>
<protein>
    <recommendedName>
        <fullName evidence="1">Fungal lipase-type domain-containing protein</fullName>
    </recommendedName>
</protein>
<accession>A0A226DBZ8</accession>
<reference evidence="2 3" key="1">
    <citation type="submission" date="2015-12" db="EMBL/GenBank/DDBJ databases">
        <title>The genome of Folsomia candida.</title>
        <authorList>
            <person name="Faddeeva A."/>
            <person name="Derks M.F."/>
            <person name="Anvar Y."/>
            <person name="Smit S."/>
            <person name="Van Straalen N."/>
            <person name="Roelofs D."/>
        </authorList>
    </citation>
    <scope>NUCLEOTIDE SEQUENCE [LARGE SCALE GENOMIC DNA]</scope>
    <source>
        <strain evidence="2 3">VU population</strain>
        <tissue evidence="2">Whole body</tissue>
    </source>
</reference>
<dbReference type="GO" id="GO:0006629">
    <property type="term" value="P:lipid metabolic process"/>
    <property type="evidence" value="ECO:0007669"/>
    <property type="project" value="InterPro"/>
</dbReference>
<dbReference type="OMA" id="WVELETI"/>
<dbReference type="Pfam" id="PF01764">
    <property type="entry name" value="Lipase_3"/>
    <property type="match status" value="1"/>
</dbReference>
<dbReference type="EMBL" id="LNIX01000026">
    <property type="protein sequence ID" value="OXA42364.1"/>
    <property type="molecule type" value="Genomic_DNA"/>
</dbReference>
<name>A0A226DBZ8_FOLCA</name>
<comment type="caution">
    <text evidence="2">The sequence shown here is derived from an EMBL/GenBank/DDBJ whole genome shotgun (WGS) entry which is preliminary data.</text>
</comment>
<sequence length="1530" mass="174768">MTVKLIPDENLKHSKADWRLCLADFVRDSNETVSELDISTKLKLELYPSILDLCKLAKITYSSLDHGEKEIISTNSAADWVHANLQGIAKNQITPQLNSACTFALQILETVQENLDATSDPLQIIITGHSLGGWLAQVATFAVKYLALAKEGNEFIRRAETDLWHPHCVVFDSPGAGLILNYLNSYSELRESHDSHTVTLDICNYVILPNAVNVINPPFGDMVQLVAPDSIPAFGPISSGGMKKYSHTLKHTFKFHDIEVFKTALESSIFTLYSVVNWPMAVFEGWNTYADKDKGFAKALIKAARFGWKAGEAMDDFFSWLSSPRDYKTFKVLKLEGEETNVAATRLSGIESTNLEKLREIFLWKEHIGHDNMQVIDSSTESHVILGLDYKCKVENGRINFETKGKYTVFKNCCTFNVLKDLSSKIEHLPDYDLTNILLKSEMYCDEMLSKYSSVKFSGNSSHGIYTENDQGSFKFVRSSDKDWLKLVLLEYAFLKRSKSQNETLILKHDQGSKIYDRNSMIGKYGIKLVIIDSIDEINEITYDTIKEMSCIPGINYVWLQQSILPTPAENFTEKLVVDNELMGSILESEIILLGQSHLLKDIFTNKVQRQELKTFLESSPSSLLAILQGNAEIGHALKTAYDLENTYFNIARKMSGTELRDYYSKKFDKFKTIVVFQCDCEHFKARTEVYKHLGSALTVEIHILPRDTTNPFKEFQNICKANHDCIVDSVSYSSGINLSHPFELMYQYTPEFYTKRKIRKPGIKSGVVCSYLKFEKGIESFYLGRGEQKFDIEISENDCTDNKNSNIATEIVKKFEDISCNMYKSAHFNIDPEGDGHMCTLKQSSEKVSQKPDPNSDLNPCIKFNYTPLPEEGISFIGDGPLIISDEPGMGKSTTVVQLANRILSESVSSSNALFNYLIIIDLKSLQNLNLIDVSQNDNSFITGFSHCISGNQKFNELSKYVLLHLMLNKTERRELIILADGFDEMTYENKKLWTNILRKVKRLSHIQIIITTRPHDRENLEGVLGALSHSFVPLLNEERTQLLVNLWAAALRVEEGLELDHLTKFATEVITEAHQNLVKDREAFLGVPLQLKMLSEGFLTNAMEYVNTGGEKGGITQIKGEITLAYIYQRFIDRKYEIYMTQKLGIPGCVNPAIFQECFDEYFYKFAGDVMGDRRPYEELVLLACGQKLLSPKKLITDQVFRVGIAYEENEGKTPTFIHRTFAEFYVAKFIASQVETICYSEKDNSEKLKVLRSVLIDFDHGACKMVWVFLNDIMKDLRVRGMGYDNFKGNIENIDFFLKESANFFNFLPDYWELLMNTCIMRAGKFERFSRFYIITLGCIYGTSSSEVTGVFLLLRRILMLDPELQFRDVKFVRVRWSSWETVKLLSINDLIEQFDKQVKDPNALKESILKDPLAYVILTDHNRDEVLTCLEDYVRRNTLSREDLRKKIPHYDKVTIKLTLGLIVEIGLDSSLVNIIEQRSRVVFSPSEKEAMYIKCYETRILDINKLLLENLKGHSKLVKFKTTTD</sequence>
<dbReference type="SUPFAM" id="SSF53474">
    <property type="entry name" value="alpha/beta-Hydrolases"/>
    <property type="match status" value="1"/>
</dbReference>
<dbReference type="OrthoDB" id="6693298at2759"/>
<dbReference type="InterPro" id="IPR029058">
    <property type="entry name" value="AB_hydrolase_fold"/>
</dbReference>
<feature type="domain" description="Fungal lipase-type" evidence="1">
    <location>
        <begin position="102"/>
        <end position="144"/>
    </location>
</feature>
<dbReference type="Proteomes" id="UP000198287">
    <property type="component" value="Unassembled WGS sequence"/>
</dbReference>
<keyword evidence="3" id="KW-1185">Reference proteome</keyword>
<dbReference type="SUPFAM" id="SSF52540">
    <property type="entry name" value="P-loop containing nucleoside triphosphate hydrolases"/>
    <property type="match status" value="1"/>
</dbReference>